<evidence type="ECO:0000256" key="2">
    <source>
        <dbReference type="SAM" id="Phobius"/>
    </source>
</evidence>
<evidence type="ECO:0000259" key="3">
    <source>
        <dbReference type="Pfam" id="PF13462"/>
    </source>
</evidence>
<keyword evidence="2" id="KW-0472">Membrane</keyword>
<dbReference type="Proteomes" id="UP000556084">
    <property type="component" value="Unassembled WGS sequence"/>
</dbReference>
<evidence type="ECO:0000256" key="1">
    <source>
        <dbReference type="SAM" id="MobiDB-lite"/>
    </source>
</evidence>
<protein>
    <submittedName>
        <fullName evidence="4">Protein-disulfide isomerase</fullName>
    </submittedName>
</protein>
<sequence>MSNRNQQQNKQAARERLRAERERQAKKDKTKRRLLVGVGIVAVLAAAAGIGVAVTNATNGSKNSKVSSEDWEAAAKKTTFTQPANTTGDKGTTVLIGKKDAKDTLEVFEDMRCPICSQFEQNTGETIRGDLKNGKYKAEFRMGAFLDRNPMIKGSGSRNALSALGAALNVSTDAFLDYKKALYSEKNHPKEDDDAFSDDAKLLDIAQEVPALKGNAKFKKDVEDGTFDKWAMAMSDAFDKVVGQGKDITGTPGFKLDGKVLSLGPNKAIVTPDQFGGLVDEALKKK</sequence>
<dbReference type="EMBL" id="JACHJH010000002">
    <property type="protein sequence ID" value="MBB4892885.1"/>
    <property type="molecule type" value="Genomic_DNA"/>
</dbReference>
<feature type="domain" description="Thioredoxin-like fold" evidence="3">
    <location>
        <begin position="91"/>
        <end position="280"/>
    </location>
</feature>
<feature type="compositionally biased region" description="Basic and acidic residues" evidence="1">
    <location>
        <begin position="12"/>
        <end position="27"/>
    </location>
</feature>
<dbReference type="InterPro" id="IPR012336">
    <property type="entry name" value="Thioredoxin-like_fold"/>
</dbReference>
<gene>
    <name evidence="4" type="ORF">FHS39_001896</name>
</gene>
<dbReference type="Gene3D" id="3.40.30.10">
    <property type="entry name" value="Glutaredoxin"/>
    <property type="match status" value="1"/>
</dbReference>
<proteinExistence type="predicted"/>
<feature type="region of interest" description="Disordered" evidence="1">
    <location>
        <begin position="1"/>
        <end position="30"/>
    </location>
</feature>
<dbReference type="GO" id="GO:0016853">
    <property type="term" value="F:isomerase activity"/>
    <property type="evidence" value="ECO:0007669"/>
    <property type="project" value="UniProtKB-KW"/>
</dbReference>
<name>A0A7W7LMB5_9ACTN</name>
<feature type="compositionally biased region" description="Low complexity" evidence="1">
    <location>
        <begin position="1"/>
        <end position="11"/>
    </location>
</feature>
<dbReference type="SUPFAM" id="SSF52833">
    <property type="entry name" value="Thioredoxin-like"/>
    <property type="match status" value="1"/>
</dbReference>
<dbReference type="RefSeq" id="WP_184348284.1">
    <property type="nucleotide sequence ID" value="NZ_JACHJH010000002.1"/>
</dbReference>
<dbReference type="AlphaFoldDB" id="A0A7W7LMB5"/>
<reference evidence="4 5" key="1">
    <citation type="submission" date="2020-08" db="EMBL/GenBank/DDBJ databases">
        <title>Genomic Encyclopedia of Type Strains, Phase III (KMG-III): the genomes of soil and plant-associated and newly described type strains.</title>
        <authorList>
            <person name="Whitman W."/>
        </authorList>
    </citation>
    <scope>NUCLEOTIDE SEQUENCE [LARGE SCALE GENOMIC DNA]</scope>
    <source>
        <strain evidence="4 5">CECT 3266</strain>
    </source>
</reference>
<dbReference type="InterPro" id="IPR036249">
    <property type="entry name" value="Thioredoxin-like_sf"/>
</dbReference>
<accession>A0A7W7LMB5</accession>
<evidence type="ECO:0000313" key="5">
    <source>
        <dbReference type="Proteomes" id="UP000556084"/>
    </source>
</evidence>
<dbReference type="Pfam" id="PF13462">
    <property type="entry name" value="Thioredoxin_4"/>
    <property type="match status" value="1"/>
</dbReference>
<comment type="caution">
    <text evidence="4">The sequence shown here is derived from an EMBL/GenBank/DDBJ whole genome shotgun (WGS) entry which is preliminary data.</text>
</comment>
<keyword evidence="2" id="KW-1133">Transmembrane helix</keyword>
<keyword evidence="2" id="KW-0812">Transmembrane</keyword>
<keyword evidence="4" id="KW-0413">Isomerase</keyword>
<organism evidence="4 5">
    <name type="scientific">Streptomyces olivoverticillatus</name>
    <dbReference type="NCBI Taxonomy" id="66427"/>
    <lineage>
        <taxon>Bacteria</taxon>
        <taxon>Bacillati</taxon>
        <taxon>Actinomycetota</taxon>
        <taxon>Actinomycetes</taxon>
        <taxon>Kitasatosporales</taxon>
        <taxon>Streptomycetaceae</taxon>
        <taxon>Streptomyces</taxon>
    </lineage>
</organism>
<evidence type="ECO:0000313" key="4">
    <source>
        <dbReference type="EMBL" id="MBB4892885.1"/>
    </source>
</evidence>
<feature type="transmembrane region" description="Helical" evidence="2">
    <location>
        <begin position="34"/>
        <end position="54"/>
    </location>
</feature>
<keyword evidence="5" id="KW-1185">Reference proteome</keyword>